<sequence>MERTRKEYPGTEVQTGTRSSERGDEEQDRPGRWLDVAGRAAGVWIWNVKEAGLGRCQCNNCNNMDTVAESVCCREIPAVTRTMEEDGVHSCIIDHPGFRSGCLDIWCCV</sequence>
<protein>
    <submittedName>
        <fullName evidence="2">Uncharacterized protein</fullName>
    </submittedName>
</protein>
<dbReference type="OrthoDB" id="10070516at2759"/>
<proteinExistence type="predicted"/>
<keyword evidence="3" id="KW-1185">Reference proteome</keyword>
<dbReference type="PANTHER" id="PTHR36981:SF1">
    <property type="entry name" value="P2X PURINORECEPTOR 7 INTRACELLULAR DOMAIN-CONTAINING PROTEIN"/>
    <property type="match status" value="1"/>
</dbReference>
<name>A0A7J5X9Z1_DISMA</name>
<evidence type="ECO:0000256" key="1">
    <source>
        <dbReference type="SAM" id="MobiDB-lite"/>
    </source>
</evidence>
<dbReference type="EMBL" id="JAAKFY010000027">
    <property type="protein sequence ID" value="KAF3833248.1"/>
    <property type="molecule type" value="Genomic_DNA"/>
</dbReference>
<dbReference type="PANTHER" id="PTHR36981">
    <property type="entry name" value="ZGC:195170"/>
    <property type="match status" value="1"/>
</dbReference>
<comment type="caution">
    <text evidence="2">The sequence shown here is derived from an EMBL/GenBank/DDBJ whole genome shotgun (WGS) entry which is preliminary data.</text>
</comment>
<dbReference type="Proteomes" id="UP000518266">
    <property type="component" value="Unassembled WGS sequence"/>
</dbReference>
<evidence type="ECO:0000313" key="2">
    <source>
        <dbReference type="EMBL" id="KAF3833248.1"/>
    </source>
</evidence>
<organism evidence="2 3">
    <name type="scientific">Dissostichus mawsoni</name>
    <name type="common">Antarctic cod</name>
    <dbReference type="NCBI Taxonomy" id="36200"/>
    <lineage>
        <taxon>Eukaryota</taxon>
        <taxon>Metazoa</taxon>
        <taxon>Chordata</taxon>
        <taxon>Craniata</taxon>
        <taxon>Vertebrata</taxon>
        <taxon>Euteleostomi</taxon>
        <taxon>Actinopterygii</taxon>
        <taxon>Neopterygii</taxon>
        <taxon>Teleostei</taxon>
        <taxon>Neoteleostei</taxon>
        <taxon>Acanthomorphata</taxon>
        <taxon>Eupercaria</taxon>
        <taxon>Perciformes</taxon>
        <taxon>Notothenioidei</taxon>
        <taxon>Nototheniidae</taxon>
        <taxon>Dissostichus</taxon>
    </lineage>
</organism>
<dbReference type="AlphaFoldDB" id="A0A7J5X9Z1"/>
<reference evidence="2 3" key="1">
    <citation type="submission" date="2020-03" db="EMBL/GenBank/DDBJ databases">
        <title>Dissostichus mawsoni Genome sequencing and assembly.</title>
        <authorList>
            <person name="Park H."/>
        </authorList>
    </citation>
    <scope>NUCLEOTIDE SEQUENCE [LARGE SCALE GENOMIC DNA]</scope>
    <source>
        <strain evidence="2">DM0001</strain>
        <tissue evidence="2">Muscle</tissue>
    </source>
</reference>
<feature type="region of interest" description="Disordered" evidence="1">
    <location>
        <begin position="1"/>
        <end position="32"/>
    </location>
</feature>
<gene>
    <name evidence="2" type="ORF">F7725_026913</name>
</gene>
<accession>A0A7J5X9Z1</accession>
<evidence type="ECO:0000313" key="3">
    <source>
        <dbReference type="Proteomes" id="UP000518266"/>
    </source>
</evidence>